<evidence type="ECO:0000256" key="1">
    <source>
        <dbReference type="ARBA" id="ARBA00004811"/>
    </source>
</evidence>
<evidence type="ECO:0000256" key="4">
    <source>
        <dbReference type="ARBA" id="ARBA00022605"/>
    </source>
</evidence>
<comment type="function">
    <text evidence="8">Catalyzes the transfer of the enolpyruvyl moiety of phosphoenolpyruvate (PEP) to the 5-hydroxyl of shikimate-3-phosphate (S3P) to produce enolpyruvyl shikimate-3-phosphate and inorganic phosphate.</text>
</comment>
<keyword evidence="5 8" id="KW-0808">Transferase</keyword>
<organism evidence="10 11">
    <name type="scientific">Desulfoferula mesophila</name>
    <dbReference type="NCBI Taxonomy" id="3058419"/>
    <lineage>
        <taxon>Bacteria</taxon>
        <taxon>Pseudomonadati</taxon>
        <taxon>Thermodesulfobacteriota</taxon>
        <taxon>Desulfarculia</taxon>
        <taxon>Desulfarculales</taxon>
        <taxon>Desulfarculaceae</taxon>
        <taxon>Desulfoferula</taxon>
    </lineage>
</organism>
<feature type="binding site" evidence="8">
    <location>
        <position position="13"/>
    </location>
    <ligand>
        <name>3-phosphoshikimate</name>
        <dbReference type="ChEBI" id="CHEBI:145989"/>
    </ligand>
</feature>
<dbReference type="PANTHER" id="PTHR21090:SF5">
    <property type="entry name" value="PENTAFUNCTIONAL AROM POLYPEPTIDE"/>
    <property type="match status" value="1"/>
</dbReference>
<feature type="binding site" evidence="8">
    <location>
        <position position="13"/>
    </location>
    <ligand>
        <name>phosphoenolpyruvate</name>
        <dbReference type="ChEBI" id="CHEBI:58702"/>
    </ligand>
</feature>
<dbReference type="InterPro" id="IPR006264">
    <property type="entry name" value="EPSP_synthase"/>
</dbReference>
<dbReference type="PROSITE" id="PS00885">
    <property type="entry name" value="EPSP_SYNTHASE_2"/>
    <property type="match status" value="1"/>
</dbReference>
<feature type="binding site" evidence="8">
    <location>
        <position position="153"/>
    </location>
    <ligand>
        <name>3-phosphoshikimate</name>
        <dbReference type="ChEBI" id="CHEBI:145989"/>
    </ligand>
</feature>
<evidence type="ECO:0000313" key="10">
    <source>
        <dbReference type="EMBL" id="BEQ14265.1"/>
    </source>
</evidence>
<dbReference type="Gene3D" id="3.65.10.10">
    <property type="entry name" value="Enolpyruvate transferase domain"/>
    <property type="match status" value="2"/>
</dbReference>
<dbReference type="KEGG" id="dmp:FAK_13310"/>
<protein>
    <recommendedName>
        <fullName evidence="8">3-phosphoshikimate 1-carboxyvinyltransferase</fullName>
        <ecNumber evidence="8">2.5.1.19</ecNumber>
    </recommendedName>
    <alternativeName>
        <fullName evidence="8">5-enolpyruvylshikimate-3-phosphate synthase</fullName>
        <shortName evidence="8">EPSP synthase</shortName>
        <shortName evidence="8">EPSPS</shortName>
    </alternativeName>
</protein>
<dbReference type="GO" id="GO:0003866">
    <property type="term" value="F:3-phosphoshikimate 1-carboxyvinyltransferase activity"/>
    <property type="evidence" value="ECO:0007669"/>
    <property type="project" value="UniProtKB-UniRule"/>
</dbReference>
<dbReference type="RefSeq" id="WP_338605980.1">
    <property type="nucleotide sequence ID" value="NZ_AP028679.1"/>
</dbReference>
<dbReference type="GO" id="GO:0005737">
    <property type="term" value="C:cytoplasm"/>
    <property type="evidence" value="ECO:0007669"/>
    <property type="project" value="UniProtKB-SubCell"/>
</dbReference>
<feature type="binding site" evidence="8">
    <location>
        <position position="155"/>
    </location>
    <ligand>
        <name>phosphoenolpyruvate</name>
        <dbReference type="ChEBI" id="CHEBI:58702"/>
    </ligand>
</feature>
<feature type="binding site" evidence="8">
    <location>
        <position position="375"/>
    </location>
    <ligand>
        <name>phosphoenolpyruvate</name>
        <dbReference type="ChEBI" id="CHEBI:58702"/>
    </ligand>
</feature>
<comment type="catalytic activity">
    <reaction evidence="7">
        <text>3-phosphoshikimate + phosphoenolpyruvate = 5-O-(1-carboxyvinyl)-3-phosphoshikimate + phosphate</text>
        <dbReference type="Rhea" id="RHEA:21256"/>
        <dbReference type="ChEBI" id="CHEBI:43474"/>
        <dbReference type="ChEBI" id="CHEBI:57701"/>
        <dbReference type="ChEBI" id="CHEBI:58702"/>
        <dbReference type="ChEBI" id="CHEBI:145989"/>
        <dbReference type="EC" id="2.5.1.19"/>
    </reaction>
    <physiologicalReaction direction="left-to-right" evidence="7">
        <dbReference type="Rhea" id="RHEA:21257"/>
    </physiologicalReaction>
</comment>
<comment type="subcellular location">
    <subcellularLocation>
        <location evidence="8">Cytoplasm</location>
    </subcellularLocation>
</comment>
<evidence type="ECO:0000313" key="11">
    <source>
        <dbReference type="Proteomes" id="UP001366166"/>
    </source>
</evidence>
<dbReference type="SUPFAM" id="SSF55205">
    <property type="entry name" value="EPT/RTPC-like"/>
    <property type="match status" value="1"/>
</dbReference>
<dbReference type="EMBL" id="AP028679">
    <property type="protein sequence ID" value="BEQ14265.1"/>
    <property type="molecule type" value="Genomic_DNA"/>
</dbReference>
<evidence type="ECO:0000259" key="9">
    <source>
        <dbReference type="Pfam" id="PF00275"/>
    </source>
</evidence>
<dbReference type="Proteomes" id="UP001366166">
    <property type="component" value="Chromosome"/>
</dbReference>
<dbReference type="InterPro" id="IPR001986">
    <property type="entry name" value="Enolpyruvate_Tfrase_dom"/>
</dbReference>
<comment type="pathway">
    <text evidence="1 8">Metabolic intermediate biosynthesis; chorismate biosynthesis; chorismate from D-erythrose 4-phosphate and phosphoenolpyruvate: step 6/7.</text>
</comment>
<keyword evidence="6 8" id="KW-0057">Aromatic amino acid biosynthesis</keyword>
<evidence type="ECO:0000256" key="7">
    <source>
        <dbReference type="ARBA" id="ARBA00044633"/>
    </source>
</evidence>
<dbReference type="Pfam" id="PF00275">
    <property type="entry name" value="EPSP_synthase"/>
    <property type="match status" value="1"/>
</dbReference>
<reference evidence="11" key="1">
    <citation type="journal article" date="2023" name="Arch. Microbiol.">
        <title>Desulfoferula mesophilus gen. nov. sp. nov., a mesophilic sulfate-reducing bacterium isolated from a brackish lake sediment.</title>
        <authorList>
            <person name="Watanabe T."/>
            <person name="Yabe T."/>
            <person name="Tsuji J.M."/>
            <person name="Fukui M."/>
        </authorList>
    </citation>
    <scope>NUCLEOTIDE SEQUENCE [LARGE SCALE GENOMIC DNA]</scope>
    <source>
        <strain evidence="11">12FAK</strain>
    </source>
</reference>
<dbReference type="EC" id="2.5.1.19" evidence="8"/>
<dbReference type="InterPro" id="IPR023193">
    <property type="entry name" value="EPSP_synthase_CS"/>
</dbReference>
<feature type="binding site" evidence="8">
    <location>
        <position position="82"/>
    </location>
    <ligand>
        <name>phosphoenolpyruvate</name>
        <dbReference type="ChEBI" id="CHEBI:58702"/>
    </ligand>
</feature>
<proteinExistence type="inferred from homology"/>
<evidence type="ECO:0000256" key="8">
    <source>
        <dbReference type="HAMAP-Rule" id="MF_00210"/>
    </source>
</evidence>
<comment type="subunit">
    <text evidence="8">Monomer.</text>
</comment>
<feature type="binding site" evidence="8">
    <location>
        <position position="328"/>
    </location>
    <ligand>
        <name>3-phosphoshikimate</name>
        <dbReference type="ChEBI" id="CHEBI:145989"/>
    </ligand>
</feature>
<dbReference type="HAMAP" id="MF_00210">
    <property type="entry name" value="EPSP_synth"/>
    <property type="match status" value="1"/>
</dbReference>
<accession>A0AAU9EBK4</accession>
<comment type="similarity">
    <text evidence="2 8">Belongs to the EPSP synthase family.</text>
</comment>
<evidence type="ECO:0000256" key="2">
    <source>
        <dbReference type="ARBA" id="ARBA00009948"/>
    </source>
</evidence>
<evidence type="ECO:0000256" key="3">
    <source>
        <dbReference type="ARBA" id="ARBA00022490"/>
    </source>
</evidence>
<keyword evidence="3 8" id="KW-0963">Cytoplasm</keyword>
<dbReference type="GO" id="GO:0009423">
    <property type="term" value="P:chorismate biosynthetic process"/>
    <property type="evidence" value="ECO:0007669"/>
    <property type="project" value="UniProtKB-UniRule"/>
</dbReference>
<feature type="domain" description="Enolpyruvate transferase" evidence="9">
    <location>
        <begin position="3"/>
        <end position="410"/>
    </location>
</feature>
<dbReference type="FunFam" id="3.65.10.10:FF:000005">
    <property type="entry name" value="3-phosphoshikimate 1-carboxyvinyltransferase"/>
    <property type="match status" value="1"/>
</dbReference>
<name>A0AAU9EBK4_9BACT</name>
<feature type="binding site" evidence="8">
    <location>
        <position position="332"/>
    </location>
    <ligand>
        <name>phosphoenolpyruvate</name>
        <dbReference type="ChEBI" id="CHEBI:58702"/>
    </ligand>
</feature>
<evidence type="ECO:0000256" key="5">
    <source>
        <dbReference type="ARBA" id="ARBA00022679"/>
    </source>
</evidence>
<dbReference type="InterPro" id="IPR036968">
    <property type="entry name" value="Enolpyruvate_Tfrase_sf"/>
</dbReference>
<feature type="binding site" evidence="8">
    <location>
        <position position="110"/>
    </location>
    <ligand>
        <name>phosphoenolpyruvate</name>
        <dbReference type="ChEBI" id="CHEBI:58702"/>
    </ligand>
</feature>
<dbReference type="CDD" id="cd01556">
    <property type="entry name" value="EPSP_synthase"/>
    <property type="match status" value="1"/>
</dbReference>
<dbReference type="PROSITE" id="PS00104">
    <property type="entry name" value="EPSP_SYNTHASE_1"/>
    <property type="match status" value="1"/>
</dbReference>
<evidence type="ECO:0000256" key="6">
    <source>
        <dbReference type="ARBA" id="ARBA00023141"/>
    </source>
</evidence>
<feature type="binding site" evidence="8">
    <location>
        <position position="18"/>
    </location>
    <ligand>
        <name>3-phosphoshikimate</name>
        <dbReference type="ChEBI" id="CHEBI:145989"/>
    </ligand>
</feature>
<feature type="binding site" evidence="8">
    <location>
        <position position="301"/>
    </location>
    <ligand>
        <name>3-phosphoshikimate</name>
        <dbReference type="ChEBI" id="CHEBI:145989"/>
    </ligand>
</feature>
<keyword evidence="11" id="KW-1185">Reference proteome</keyword>
<feature type="active site" description="Proton acceptor" evidence="8">
    <location>
        <position position="301"/>
    </location>
</feature>
<dbReference type="PANTHER" id="PTHR21090">
    <property type="entry name" value="AROM/DEHYDROQUINATE SYNTHASE"/>
    <property type="match status" value="1"/>
</dbReference>
<dbReference type="NCBIfam" id="TIGR01356">
    <property type="entry name" value="aroA"/>
    <property type="match status" value="1"/>
</dbReference>
<sequence length="415" mass="43249">MSLQGSVTPPGDKSISHRAGLFSLLASGICRVANFSPCADCASTLAAVESLGGKVEREGGEVILHGAQGKLISAAVDCGNSGTTMRLLMGLLAGRPGSYALDGDASLRRRPMARVADPLTRMGAKVSTSEGRPPVTIEGAQLTGQRHELAVASAQLKSALLLAGVQAVGETLVIEPHLSRDHTERLLAAMGADIAQAEGGWRVRQSDLEQLPRLRVPGDVSAAAFLLVGALITPGSRVTTLGVGLNPGRVGLITVLQRMGSKLEVSQEGDEPEPWGRVSAAYAPELKATEVLASEIPLLVDEVPILALAATQAQGTTVLRSIGELRVKESDRIAAIVTQLGALGARLWEEGDDLFIAGPTPLKPQGSYDSYGDHRIAMTLAMAGALCGQTLEVADAACAGVSYPDFYRDLEALQQ</sequence>
<feature type="binding site" evidence="8">
    <location>
        <position position="14"/>
    </location>
    <ligand>
        <name>3-phosphoshikimate</name>
        <dbReference type="ChEBI" id="CHEBI:145989"/>
    </ligand>
</feature>
<keyword evidence="4 8" id="KW-0028">Amino-acid biosynthesis</keyword>
<dbReference type="GO" id="GO:0008652">
    <property type="term" value="P:amino acid biosynthetic process"/>
    <property type="evidence" value="ECO:0007669"/>
    <property type="project" value="UniProtKB-KW"/>
</dbReference>
<comment type="caution">
    <text evidence="8">Lacks conserved residue(s) required for the propagation of feature annotation.</text>
</comment>
<dbReference type="AlphaFoldDB" id="A0AAU9EBK4"/>
<dbReference type="GO" id="GO:0009073">
    <property type="term" value="P:aromatic amino acid family biosynthetic process"/>
    <property type="evidence" value="ECO:0007669"/>
    <property type="project" value="UniProtKB-KW"/>
</dbReference>
<dbReference type="PIRSF" id="PIRSF000505">
    <property type="entry name" value="EPSPS"/>
    <property type="match status" value="1"/>
</dbReference>
<feature type="binding site" evidence="8">
    <location>
        <position position="155"/>
    </location>
    <ligand>
        <name>3-phosphoshikimate</name>
        <dbReference type="ChEBI" id="CHEBI:145989"/>
    </ligand>
</feature>
<dbReference type="InterPro" id="IPR013792">
    <property type="entry name" value="RNA3'P_cycl/enolpyr_Trfase_a/b"/>
</dbReference>
<gene>
    <name evidence="8 10" type="primary">aroA</name>
    <name evidence="10" type="ORF">FAK_13310</name>
</gene>